<gene>
    <name evidence="2" type="ORF">GRX66_05420</name>
</gene>
<sequence length="153" mass="17168">MDIRVPADSERAAVADRLLRPAYREAEARDPAFSDLAEYAVADEDCSRWLDDDDRTMFVAYDAGPVGSVTGGVTDSPALYTRGKNCYVDGLYVVPERRREGIAGRLLERMKAWGRERGCEHASLSVHVDNEAAISFYEAHGFEPKFHSLRQRL</sequence>
<dbReference type="InterPro" id="IPR016181">
    <property type="entry name" value="Acyl_CoA_acyltransferase"/>
</dbReference>
<reference evidence="2 3" key="1">
    <citation type="submission" date="2019-12" db="EMBL/GenBank/DDBJ databases">
        <title>Isolation and characterization of three novel carbon monoxide-oxidizing members of Halobacteria from salione crusts and soils.</title>
        <authorList>
            <person name="Myers M.R."/>
            <person name="King G.M."/>
        </authorList>
    </citation>
    <scope>NUCLEOTIDE SEQUENCE [LARGE SCALE GENOMIC DNA]</scope>
    <source>
        <strain evidence="2 3">PCN9</strain>
    </source>
</reference>
<feature type="domain" description="N-acetyltransferase" evidence="1">
    <location>
        <begin position="17"/>
        <end position="153"/>
    </location>
</feature>
<evidence type="ECO:0000313" key="3">
    <source>
        <dbReference type="Proteomes" id="UP000471521"/>
    </source>
</evidence>
<dbReference type="GO" id="GO:0016747">
    <property type="term" value="F:acyltransferase activity, transferring groups other than amino-acyl groups"/>
    <property type="evidence" value="ECO:0007669"/>
    <property type="project" value="InterPro"/>
</dbReference>
<protein>
    <submittedName>
        <fullName evidence="2">GNAT family N-acetyltransferase</fullName>
    </submittedName>
</protein>
<dbReference type="AlphaFoldDB" id="A0A6B0SGD7"/>
<proteinExistence type="predicted"/>
<dbReference type="Proteomes" id="UP000471521">
    <property type="component" value="Unassembled WGS sequence"/>
</dbReference>
<dbReference type="EMBL" id="WUUU01000026">
    <property type="protein sequence ID" value="MXR20067.1"/>
    <property type="molecule type" value="Genomic_DNA"/>
</dbReference>
<dbReference type="Gene3D" id="3.40.630.30">
    <property type="match status" value="1"/>
</dbReference>
<keyword evidence="3" id="KW-1185">Reference proteome</keyword>
<dbReference type="OrthoDB" id="125295at2157"/>
<dbReference type="Pfam" id="PF00583">
    <property type="entry name" value="Acetyltransf_1"/>
    <property type="match status" value="1"/>
</dbReference>
<dbReference type="InterPro" id="IPR000182">
    <property type="entry name" value="GNAT_dom"/>
</dbReference>
<dbReference type="PANTHER" id="PTHR43072:SF60">
    <property type="entry name" value="L-2,4-DIAMINOBUTYRIC ACID ACETYLTRANSFERASE"/>
    <property type="match status" value="1"/>
</dbReference>
<organism evidence="2 3">
    <name type="scientific">Halobacterium bonnevillei</name>
    <dbReference type="NCBI Taxonomy" id="2692200"/>
    <lineage>
        <taxon>Archaea</taxon>
        <taxon>Methanobacteriati</taxon>
        <taxon>Methanobacteriota</taxon>
        <taxon>Stenosarchaea group</taxon>
        <taxon>Halobacteria</taxon>
        <taxon>Halobacteriales</taxon>
        <taxon>Halobacteriaceae</taxon>
        <taxon>Halobacterium</taxon>
    </lineage>
</organism>
<dbReference type="RefSeq" id="WP_159525628.1">
    <property type="nucleotide sequence ID" value="NZ_WUUU01000026.1"/>
</dbReference>
<dbReference type="PROSITE" id="PS51186">
    <property type="entry name" value="GNAT"/>
    <property type="match status" value="1"/>
</dbReference>
<accession>A0A6B0SGD7</accession>
<dbReference type="PANTHER" id="PTHR43072">
    <property type="entry name" value="N-ACETYLTRANSFERASE"/>
    <property type="match status" value="1"/>
</dbReference>
<comment type="caution">
    <text evidence="2">The sequence shown here is derived from an EMBL/GenBank/DDBJ whole genome shotgun (WGS) entry which is preliminary data.</text>
</comment>
<keyword evidence="2" id="KW-0808">Transferase</keyword>
<evidence type="ECO:0000313" key="2">
    <source>
        <dbReference type="EMBL" id="MXR20067.1"/>
    </source>
</evidence>
<evidence type="ECO:0000259" key="1">
    <source>
        <dbReference type="PROSITE" id="PS51186"/>
    </source>
</evidence>
<dbReference type="SUPFAM" id="SSF55729">
    <property type="entry name" value="Acyl-CoA N-acyltransferases (Nat)"/>
    <property type="match status" value="1"/>
</dbReference>
<dbReference type="CDD" id="cd04301">
    <property type="entry name" value="NAT_SF"/>
    <property type="match status" value="1"/>
</dbReference>
<name>A0A6B0SGD7_9EURY</name>